<sequence length="14" mass="1684">MTKSHIYMLMTLTN</sequence>
<dbReference type="EMBL" id="GGEC01079991">
    <property type="protein sequence ID" value="MBX60475.1"/>
    <property type="molecule type" value="Transcribed_RNA"/>
</dbReference>
<reference evidence="1" key="1">
    <citation type="submission" date="2018-02" db="EMBL/GenBank/DDBJ databases">
        <title>Rhizophora mucronata_Transcriptome.</title>
        <authorList>
            <person name="Meera S.P."/>
            <person name="Sreeshan A."/>
            <person name="Augustine A."/>
        </authorList>
    </citation>
    <scope>NUCLEOTIDE SEQUENCE</scope>
    <source>
        <tissue evidence="1">Leaf</tissue>
    </source>
</reference>
<organism evidence="1">
    <name type="scientific">Rhizophora mucronata</name>
    <name type="common">Asiatic mangrove</name>
    <dbReference type="NCBI Taxonomy" id="61149"/>
    <lineage>
        <taxon>Eukaryota</taxon>
        <taxon>Viridiplantae</taxon>
        <taxon>Streptophyta</taxon>
        <taxon>Embryophyta</taxon>
        <taxon>Tracheophyta</taxon>
        <taxon>Spermatophyta</taxon>
        <taxon>Magnoliopsida</taxon>
        <taxon>eudicotyledons</taxon>
        <taxon>Gunneridae</taxon>
        <taxon>Pentapetalae</taxon>
        <taxon>rosids</taxon>
        <taxon>fabids</taxon>
        <taxon>Malpighiales</taxon>
        <taxon>Rhizophoraceae</taxon>
        <taxon>Rhizophora</taxon>
    </lineage>
</organism>
<name>A0A2P2Q0J3_RHIMU</name>
<proteinExistence type="predicted"/>
<accession>A0A2P2Q0J3</accession>
<evidence type="ECO:0000313" key="1">
    <source>
        <dbReference type="EMBL" id="MBX60475.1"/>
    </source>
</evidence>
<protein>
    <submittedName>
        <fullName evidence="1">Uncharacterized protein</fullName>
    </submittedName>
</protein>